<reference evidence="1" key="1">
    <citation type="journal article" date="2023" name="G3 (Bethesda)">
        <title>A reference genome for the long-term kleptoplast-retaining sea slug Elysia crispata morphotype clarki.</title>
        <authorList>
            <person name="Eastman K.E."/>
            <person name="Pendleton A.L."/>
            <person name="Shaikh M.A."/>
            <person name="Suttiyut T."/>
            <person name="Ogas R."/>
            <person name="Tomko P."/>
            <person name="Gavelis G."/>
            <person name="Widhalm J.R."/>
            <person name="Wisecaver J.H."/>
        </authorList>
    </citation>
    <scope>NUCLEOTIDE SEQUENCE</scope>
    <source>
        <strain evidence="1">ECLA1</strain>
    </source>
</reference>
<comment type="caution">
    <text evidence="1">The sequence shown here is derived from an EMBL/GenBank/DDBJ whole genome shotgun (WGS) entry which is preliminary data.</text>
</comment>
<accession>A0AAE0YX77</accession>
<evidence type="ECO:0000313" key="2">
    <source>
        <dbReference type="Proteomes" id="UP001283361"/>
    </source>
</evidence>
<proteinExistence type="predicted"/>
<evidence type="ECO:0000313" key="1">
    <source>
        <dbReference type="EMBL" id="KAK3758763.1"/>
    </source>
</evidence>
<dbReference type="EMBL" id="JAWDGP010005213">
    <property type="protein sequence ID" value="KAK3758763.1"/>
    <property type="molecule type" value="Genomic_DNA"/>
</dbReference>
<sequence>MDLVKVANATSPAFLPRWSATAIVHAAVIDLRCTGKSRVEWAGEGEIPGLVAKVTQFESFSDSPLLEEMSIPRLAVAPDVELILNRPANPSEAHLCWEETNVYLN</sequence>
<keyword evidence="2" id="KW-1185">Reference proteome</keyword>
<dbReference type="AlphaFoldDB" id="A0AAE0YX77"/>
<organism evidence="1 2">
    <name type="scientific">Elysia crispata</name>
    <name type="common">lettuce slug</name>
    <dbReference type="NCBI Taxonomy" id="231223"/>
    <lineage>
        <taxon>Eukaryota</taxon>
        <taxon>Metazoa</taxon>
        <taxon>Spiralia</taxon>
        <taxon>Lophotrochozoa</taxon>
        <taxon>Mollusca</taxon>
        <taxon>Gastropoda</taxon>
        <taxon>Heterobranchia</taxon>
        <taxon>Euthyneura</taxon>
        <taxon>Panpulmonata</taxon>
        <taxon>Sacoglossa</taxon>
        <taxon>Placobranchoidea</taxon>
        <taxon>Plakobranchidae</taxon>
        <taxon>Elysia</taxon>
    </lineage>
</organism>
<gene>
    <name evidence="1" type="ORF">RRG08_047763</name>
</gene>
<dbReference type="Proteomes" id="UP001283361">
    <property type="component" value="Unassembled WGS sequence"/>
</dbReference>
<protein>
    <submittedName>
        <fullName evidence="1">Uncharacterized protein</fullName>
    </submittedName>
</protein>
<name>A0AAE0YX77_9GAST</name>